<proteinExistence type="predicted"/>
<name>A0ABD2KL05_9BILA</name>
<evidence type="ECO:0008006" key="5">
    <source>
        <dbReference type="Google" id="ProtNLM"/>
    </source>
</evidence>
<evidence type="ECO:0000313" key="4">
    <source>
        <dbReference type="Proteomes" id="UP001620626"/>
    </source>
</evidence>
<feature type="signal peptide" evidence="2">
    <location>
        <begin position="1"/>
        <end position="22"/>
    </location>
</feature>
<evidence type="ECO:0000256" key="2">
    <source>
        <dbReference type="SAM" id="SignalP"/>
    </source>
</evidence>
<reference evidence="3 4" key="1">
    <citation type="submission" date="2024-10" db="EMBL/GenBank/DDBJ databases">
        <authorList>
            <person name="Kim D."/>
        </authorList>
    </citation>
    <scope>NUCLEOTIDE SEQUENCE [LARGE SCALE GENOMIC DNA]</scope>
    <source>
        <strain evidence="3">BH-2024</strain>
    </source>
</reference>
<accession>A0ABD2KL05</accession>
<keyword evidence="2" id="KW-0732">Signal</keyword>
<organism evidence="3 4">
    <name type="scientific">Heterodera trifolii</name>
    <dbReference type="NCBI Taxonomy" id="157864"/>
    <lineage>
        <taxon>Eukaryota</taxon>
        <taxon>Metazoa</taxon>
        <taxon>Ecdysozoa</taxon>
        <taxon>Nematoda</taxon>
        <taxon>Chromadorea</taxon>
        <taxon>Rhabditida</taxon>
        <taxon>Tylenchina</taxon>
        <taxon>Tylenchomorpha</taxon>
        <taxon>Tylenchoidea</taxon>
        <taxon>Heteroderidae</taxon>
        <taxon>Heteroderinae</taxon>
        <taxon>Heterodera</taxon>
    </lineage>
</organism>
<comment type="caution">
    <text evidence="3">The sequence shown here is derived from an EMBL/GenBank/DDBJ whole genome shotgun (WGS) entry which is preliminary data.</text>
</comment>
<keyword evidence="4" id="KW-1185">Reference proteome</keyword>
<feature type="region of interest" description="Disordered" evidence="1">
    <location>
        <begin position="75"/>
        <end position="96"/>
    </location>
</feature>
<dbReference type="Proteomes" id="UP001620626">
    <property type="component" value="Unassembled WGS sequence"/>
</dbReference>
<protein>
    <recommendedName>
        <fullName evidence="5">Glycine-rich protein</fullName>
    </recommendedName>
</protein>
<dbReference type="EMBL" id="JBICBT010000730">
    <property type="protein sequence ID" value="KAL3103625.1"/>
    <property type="molecule type" value="Genomic_DNA"/>
</dbReference>
<gene>
    <name evidence="3" type="ORF">niasHT_026819</name>
</gene>
<dbReference type="AlphaFoldDB" id="A0ABD2KL05"/>
<feature type="chain" id="PRO_5044744010" description="Glycine-rich protein" evidence="2">
    <location>
        <begin position="23"/>
        <end position="96"/>
    </location>
</feature>
<evidence type="ECO:0000313" key="3">
    <source>
        <dbReference type="EMBL" id="KAL3103625.1"/>
    </source>
</evidence>
<sequence length="96" mass="9033">MSLLHLFAALLVFCAMFSLNLAQIAGTVGVSPGGVAAGPAVVQPAAAGVGVGVGVPAARARRGYGAGGMGGGGQNWGGGGNQGGGWGNQGGGWGRK</sequence>
<evidence type="ECO:0000256" key="1">
    <source>
        <dbReference type="SAM" id="MobiDB-lite"/>
    </source>
</evidence>